<dbReference type="KEGG" id="palr:HGI30_07030"/>
<dbReference type="SMART" id="SM00327">
    <property type="entry name" value="VWA"/>
    <property type="match status" value="1"/>
</dbReference>
<dbReference type="GO" id="GO:0005737">
    <property type="term" value="C:cytoplasm"/>
    <property type="evidence" value="ECO:0007669"/>
    <property type="project" value="TreeGrafter"/>
</dbReference>
<feature type="region of interest" description="Disordered" evidence="1">
    <location>
        <begin position="38"/>
        <end position="109"/>
    </location>
</feature>
<gene>
    <name evidence="4" type="ORF">HGI30_07030</name>
</gene>
<feature type="domain" description="VWFA" evidence="3">
    <location>
        <begin position="263"/>
        <end position="464"/>
    </location>
</feature>
<feature type="region of interest" description="Disordered" evidence="1">
    <location>
        <begin position="189"/>
        <end position="221"/>
    </location>
</feature>
<protein>
    <submittedName>
        <fullName evidence="4">VWA domain-containing protein</fullName>
    </submittedName>
</protein>
<name>A0A6H2GVA8_9BACL</name>
<feature type="compositionally biased region" description="Low complexity" evidence="1">
    <location>
        <begin position="42"/>
        <end position="64"/>
    </location>
</feature>
<proteinExistence type="predicted"/>
<feature type="chain" id="PRO_5039547021" evidence="2">
    <location>
        <begin position="30"/>
        <end position="472"/>
    </location>
</feature>
<keyword evidence="5" id="KW-1185">Reference proteome</keyword>
<feature type="signal peptide" evidence="2">
    <location>
        <begin position="1"/>
        <end position="29"/>
    </location>
</feature>
<dbReference type="CDD" id="cd00198">
    <property type="entry name" value="vWFA"/>
    <property type="match status" value="1"/>
</dbReference>
<dbReference type="AlphaFoldDB" id="A0A6H2GVA8"/>
<dbReference type="PROSITE" id="PS50234">
    <property type="entry name" value="VWFA"/>
    <property type="match status" value="1"/>
</dbReference>
<dbReference type="RefSeq" id="WP_168906973.1">
    <property type="nucleotide sequence ID" value="NZ_CP051428.1"/>
</dbReference>
<dbReference type="InterPro" id="IPR002035">
    <property type="entry name" value="VWF_A"/>
</dbReference>
<accession>A0A6H2GVA8</accession>
<organism evidence="4 5">
    <name type="scientific">Paenibacillus albicereus</name>
    <dbReference type="NCBI Taxonomy" id="2726185"/>
    <lineage>
        <taxon>Bacteria</taxon>
        <taxon>Bacillati</taxon>
        <taxon>Bacillota</taxon>
        <taxon>Bacilli</taxon>
        <taxon>Bacillales</taxon>
        <taxon>Paenibacillaceae</taxon>
        <taxon>Paenibacillus</taxon>
    </lineage>
</organism>
<dbReference type="GO" id="GO:0004674">
    <property type="term" value="F:protein serine/threonine kinase activity"/>
    <property type="evidence" value="ECO:0007669"/>
    <property type="project" value="TreeGrafter"/>
</dbReference>
<dbReference type="Pfam" id="PF00092">
    <property type="entry name" value="VWA"/>
    <property type="match status" value="1"/>
</dbReference>
<dbReference type="PANTHER" id="PTHR47763">
    <property type="entry name" value="ALPHA-PROTEIN KINASE VWKA"/>
    <property type="match status" value="1"/>
</dbReference>
<sequence>MKKLRMCNASSGRLLRGTMAGLLAVAMLAGCGEADEDRRYDAGSAAGGETTASADTAQTASGASVAARSSEASKTPENSGSTPLSTSKQDRSLSLPPEKQQRPEPQAGMLTAGEWDDLGAWSRWMKLVQDSPYPAAWGFAPTKRLAVQVMAQGEPARDAEVILHCGGKREWTARTDADGKATLFADLLEAEDGQEGPIRNEPAAPTEGKGSIEDRPAAPQGCSVQIDAGHGLIVRDAETKDWAGRVMKLETEREAPQPDAVLDLLLMIDTTGSMADELDYLSTELTNVVSRVKKNIGQDLTVRISPNFYRDRKDEYVVRSFPFLEDAVKAQAHIARQEADGGQDYPEAVAEALTDAVLEHDWSRSAKARLMLLVLDAPPHQGEQERESIQLAAAEAAKQGIRIVPIAASGTDLETELLMRTLAVATGGSYVFLTDDSGIGNGHKKPEGVEPQILPLNDLLVDLISRYAGGEA</sequence>
<feature type="compositionally biased region" description="Polar residues" evidence="1">
    <location>
        <begin position="70"/>
        <end position="87"/>
    </location>
</feature>
<evidence type="ECO:0000313" key="5">
    <source>
        <dbReference type="Proteomes" id="UP000502136"/>
    </source>
</evidence>
<keyword evidence="2" id="KW-0732">Signal</keyword>
<dbReference type="PROSITE" id="PS51257">
    <property type="entry name" value="PROKAR_LIPOPROTEIN"/>
    <property type="match status" value="1"/>
</dbReference>
<dbReference type="Proteomes" id="UP000502136">
    <property type="component" value="Chromosome"/>
</dbReference>
<evidence type="ECO:0000313" key="4">
    <source>
        <dbReference type="EMBL" id="QJC51322.1"/>
    </source>
</evidence>
<dbReference type="Gene3D" id="3.40.50.410">
    <property type="entry name" value="von Willebrand factor, type A domain"/>
    <property type="match status" value="1"/>
</dbReference>
<dbReference type="InterPro" id="IPR036465">
    <property type="entry name" value="vWFA_dom_sf"/>
</dbReference>
<dbReference type="PANTHER" id="PTHR47763:SF1">
    <property type="entry name" value="DUF659 DOMAIN-CONTAINING PROTEIN"/>
    <property type="match status" value="1"/>
</dbReference>
<reference evidence="4 5" key="1">
    <citation type="submission" date="2020-04" db="EMBL/GenBank/DDBJ databases">
        <title>Novel Paenibacillus strain UniB2 isolated from commercial digestive syrup.</title>
        <authorList>
            <person name="Thorat V."/>
            <person name="Kirdat K."/>
            <person name="Tiwarekar B."/>
            <person name="Yadav A."/>
        </authorList>
    </citation>
    <scope>NUCLEOTIDE SEQUENCE [LARGE SCALE GENOMIC DNA]</scope>
    <source>
        <strain evidence="4 5">UniB2</strain>
    </source>
</reference>
<dbReference type="EMBL" id="CP051428">
    <property type="protein sequence ID" value="QJC51322.1"/>
    <property type="molecule type" value="Genomic_DNA"/>
</dbReference>
<evidence type="ECO:0000256" key="2">
    <source>
        <dbReference type="SAM" id="SignalP"/>
    </source>
</evidence>
<evidence type="ECO:0000256" key="1">
    <source>
        <dbReference type="SAM" id="MobiDB-lite"/>
    </source>
</evidence>
<dbReference type="SUPFAM" id="SSF53300">
    <property type="entry name" value="vWA-like"/>
    <property type="match status" value="1"/>
</dbReference>
<evidence type="ECO:0000259" key="3">
    <source>
        <dbReference type="PROSITE" id="PS50234"/>
    </source>
</evidence>
<dbReference type="InterPro" id="IPR052969">
    <property type="entry name" value="Thr-specific_kinase-like"/>
</dbReference>